<accession>A0A5C6QAP2</accession>
<dbReference type="PIRSF" id="PIRSF016493">
    <property type="entry name" value="Glycyl_aminpptds"/>
    <property type="match status" value="1"/>
</dbReference>
<evidence type="ECO:0000313" key="5">
    <source>
        <dbReference type="Proteomes" id="UP000321917"/>
    </source>
</evidence>
<dbReference type="InterPro" id="IPR041489">
    <property type="entry name" value="PDZ_6"/>
</dbReference>
<evidence type="ECO:0000313" key="3">
    <source>
        <dbReference type="EMBL" id="TWX65690.1"/>
    </source>
</evidence>
<dbReference type="InterPro" id="IPR036034">
    <property type="entry name" value="PDZ_sf"/>
</dbReference>
<dbReference type="Pfam" id="PF17899">
    <property type="entry name" value="Peptidase_M61_N"/>
    <property type="match status" value="1"/>
</dbReference>
<dbReference type="Gene3D" id="2.30.42.10">
    <property type="match status" value="1"/>
</dbReference>
<dbReference type="InterPro" id="IPR001478">
    <property type="entry name" value="PDZ"/>
</dbReference>
<name>A0A5C6QAP2_9GAMM</name>
<dbReference type="SUPFAM" id="SSF55486">
    <property type="entry name" value="Metalloproteases ('zincins'), catalytic domain"/>
    <property type="match status" value="1"/>
</dbReference>
<keyword evidence="4" id="KW-1185">Reference proteome</keyword>
<dbReference type="Pfam" id="PF05299">
    <property type="entry name" value="Peptidase_M61"/>
    <property type="match status" value="1"/>
</dbReference>
<dbReference type="Gene3D" id="1.10.390.10">
    <property type="entry name" value="Neutral Protease Domain 2"/>
    <property type="match status" value="1"/>
</dbReference>
<dbReference type="PROSITE" id="PS50106">
    <property type="entry name" value="PDZ"/>
    <property type="match status" value="1"/>
</dbReference>
<dbReference type="SUPFAM" id="SSF50156">
    <property type="entry name" value="PDZ domain-like"/>
    <property type="match status" value="1"/>
</dbReference>
<proteinExistence type="predicted"/>
<dbReference type="Gene3D" id="2.60.40.3650">
    <property type="match status" value="1"/>
</dbReference>
<dbReference type="InterPro" id="IPR040756">
    <property type="entry name" value="Peptidase_M61_N"/>
</dbReference>
<reference evidence="3 5" key="1">
    <citation type="submission" date="2019-07" db="EMBL/GenBank/DDBJ databases">
        <title>Genomes of sea-ice associated Colwellia species.</title>
        <authorList>
            <person name="Bowman J.P."/>
        </authorList>
    </citation>
    <scope>NUCLEOTIDE SEQUENCE [LARGE SCALE GENOMIC DNA]</scope>
    <source>
        <strain evidence="2 4">ACAM 607</strain>
        <strain evidence="3 5">IC036</strain>
    </source>
</reference>
<gene>
    <name evidence="2" type="ORF">ESZ26_14680</name>
    <name evidence="3" type="ORF">ESZ27_11945</name>
</gene>
<dbReference type="Proteomes" id="UP000321917">
    <property type="component" value="Unassembled WGS sequence"/>
</dbReference>
<evidence type="ECO:0000313" key="4">
    <source>
        <dbReference type="Proteomes" id="UP000321525"/>
    </source>
</evidence>
<dbReference type="RefSeq" id="WP_146800216.1">
    <property type="nucleotide sequence ID" value="NZ_VOLP01000021.1"/>
</dbReference>
<protein>
    <submittedName>
        <fullName evidence="3">M61 family metallopeptidase</fullName>
    </submittedName>
</protein>
<dbReference type="Proteomes" id="UP000321525">
    <property type="component" value="Unassembled WGS sequence"/>
</dbReference>
<dbReference type="EMBL" id="VOLQ01000022">
    <property type="protein sequence ID" value="TWX65690.1"/>
    <property type="molecule type" value="Genomic_DNA"/>
</dbReference>
<organism evidence="3 5">
    <name type="scientific">Colwellia hornerae</name>
    <dbReference type="NCBI Taxonomy" id="89402"/>
    <lineage>
        <taxon>Bacteria</taxon>
        <taxon>Pseudomonadati</taxon>
        <taxon>Pseudomonadota</taxon>
        <taxon>Gammaproteobacteria</taxon>
        <taxon>Alteromonadales</taxon>
        <taxon>Colwelliaceae</taxon>
        <taxon>Colwellia</taxon>
    </lineage>
</organism>
<feature type="domain" description="PDZ" evidence="1">
    <location>
        <begin position="489"/>
        <end position="557"/>
    </location>
</feature>
<evidence type="ECO:0000313" key="2">
    <source>
        <dbReference type="EMBL" id="TWX56720.1"/>
    </source>
</evidence>
<dbReference type="EMBL" id="VOLR01000022">
    <property type="protein sequence ID" value="TWX56720.1"/>
    <property type="molecule type" value="Genomic_DNA"/>
</dbReference>
<dbReference type="Pfam" id="PF17820">
    <property type="entry name" value="PDZ_6"/>
    <property type="match status" value="1"/>
</dbReference>
<sequence>MIHYQITPKNLNSHLFSVALSFATQVGKTYHLSLPAWLPGSYMIRDFAKNITEISAYSSDQETTQPIEAVTLNKTDKQTWQLTATSANTTICYQIFAFDLSVRTAYLDSERGFFNGSSTFLQVQELPDERCQLTIALPQDLAAKASTPLNSWRVATGLTRAKGTDKYQLGDYIAKDYHELIDCPVAIGNFDAFEFVVEGVTHHLVFTSQHFGDRERLKADIAKLCQHHINLFGEAPFKEYWFITHLLGSGFGGLEHKNSTILQASRFDLPNPNRPDETSENYQTFLSLCSHEYFHAWNVCRIKPKEFIPYNLQHEVHTRQLWAYEGITSYYDDFSLFRSGLISFEDYLLQLSKTATRVYRGQGELKQSVSDSSFDTWTKFYQQGPDGVNNIVSYYTKGALIALWLDLTIREKSAGVYSLDTLMRELWIHFGRTNIGTGEEDFINIANILCNDDITADFQALLNNAQRVELAPLLKQVGIAFTARKFKKLNSLETTDNNAYAPYIGAQYSALPLGVKITQVIENAPAAQAGLAVNDILLAVNNIKVTEKSLQQLADHLPENTELTCHYFRDDQLMTSHLVFIDSPLAAIAITEVDRTLSEKWRCKN</sequence>
<dbReference type="OrthoDB" id="9778516at2"/>
<dbReference type="InterPro" id="IPR027268">
    <property type="entry name" value="Peptidase_M4/M1_CTD_sf"/>
</dbReference>
<dbReference type="InterPro" id="IPR007963">
    <property type="entry name" value="Peptidase_M61_catalytic"/>
</dbReference>
<dbReference type="InterPro" id="IPR024191">
    <property type="entry name" value="Peptidase_M61"/>
</dbReference>
<comment type="caution">
    <text evidence="3">The sequence shown here is derived from an EMBL/GenBank/DDBJ whole genome shotgun (WGS) entry which is preliminary data.</text>
</comment>
<dbReference type="SMART" id="SM00228">
    <property type="entry name" value="PDZ"/>
    <property type="match status" value="1"/>
</dbReference>
<evidence type="ECO:0000259" key="1">
    <source>
        <dbReference type="PROSITE" id="PS50106"/>
    </source>
</evidence>
<dbReference type="AlphaFoldDB" id="A0A5C6QAP2"/>